<evidence type="ECO:0000313" key="8">
    <source>
        <dbReference type="EMBL" id="RZS64337.1"/>
    </source>
</evidence>
<reference evidence="8 9" key="1">
    <citation type="submission" date="2019-02" db="EMBL/GenBank/DDBJ databases">
        <title>Genomic Encyclopedia of Type Strains, Phase IV (KMG-IV): sequencing the most valuable type-strain genomes for metagenomic binning, comparative biology and taxonomic classification.</title>
        <authorList>
            <person name="Goeker M."/>
        </authorList>
    </citation>
    <scope>NUCLEOTIDE SEQUENCE [LARGE SCALE GENOMIC DNA]</scope>
    <source>
        <strain evidence="8 9">DSM 43045</strain>
    </source>
</reference>
<dbReference type="SUPFAM" id="SSF53613">
    <property type="entry name" value="Ribokinase-like"/>
    <property type="match status" value="1"/>
</dbReference>
<evidence type="ECO:0000256" key="2">
    <source>
        <dbReference type="ARBA" id="ARBA00022679"/>
    </source>
</evidence>
<dbReference type="InterPro" id="IPR011611">
    <property type="entry name" value="PfkB_dom"/>
</dbReference>
<evidence type="ECO:0000256" key="5">
    <source>
        <dbReference type="ARBA" id="ARBA00022840"/>
    </source>
</evidence>
<dbReference type="PANTHER" id="PTHR46566">
    <property type="entry name" value="1-PHOSPHOFRUCTOKINASE-RELATED"/>
    <property type="match status" value="1"/>
</dbReference>
<proteinExistence type="inferred from homology"/>
<evidence type="ECO:0000256" key="1">
    <source>
        <dbReference type="ARBA" id="ARBA00010688"/>
    </source>
</evidence>
<dbReference type="PIRSF" id="PIRSF000535">
    <property type="entry name" value="1PFK/6PFK/LacC"/>
    <property type="match status" value="1"/>
</dbReference>
<evidence type="ECO:0000256" key="3">
    <source>
        <dbReference type="ARBA" id="ARBA00022741"/>
    </source>
</evidence>
<feature type="domain" description="Carbohydrate kinase PfkB" evidence="7">
    <location>
        <begin position="19"/>
        <end position="304"/>
    </location>
</feature>
<keyword evidence="9" id="KW-1185">Reference proteome</keyword>
<sequence>MIVTLTANPSLDRTVELEGALEPGAVQRAVSTRQDPGGKGVNVTRALRASGVESVAVLPAEPGDPFLAALVAEGVPCRAVPISGAVRTNLTIVDAAGVTTKVNEPGPVLDAEAQARLIEVTAEAAIGADWLVLAGSLPPGVADDFYVRVVDAVRAAARRAGATAPRIAADTSGAALAALVADGVGIDLIKPNAEELAELTGASDEAALEAGPDDAIALARSIPTDRVRASLVTLGAVGAALVTEEAAWFARAPRVVPRSTVGAGDCSLAGYLVAAVEGEAPAGALARAVASGAAAVALPGSAVPTRDQIDPARVVVTEVAGLPAGDRQ</sequence>
<keyword evidence="4 8" id="KW-0418">Kinase</keyword>
<dbReference type="NCBIfam" id="TIGR03168">
    <property type="entry name" value="1-PFK"/>
    <property type="match status" value="1"/>
</dbReference>
<dbReference type="Gene3D" id="3.40.1190.20">
    <property type="match status" value="1"/>
</dbReference>
<dbReference type="CDD" id="cd01164">
    <property type="entry name" value="FruK_PfkB_like"/>
    <property type="match status" value="1"/>
</dbReference>
<comment type="caution">
    <text evidence="8">The sequence shown here is derived from an EMBL/GenBank/DDBJ whole genome shotgun (WGS) entry which is preliminary data.</text>
</comment>
<dbReference type="GO" id="GO:0005829">
    <property type="term" value="C:cytosol"/>
    <property type="evidence" value="ECO:0007669"/>
    <property type="project" value="TreeGrafter"/>
</dbReference>
<evidence type="ECO:0000256" key="4">
    <source>
        <dbReference type="ARBA" id="ARBA00022777"/>
    </source>
</evidence>
<organism evidence="8 9">
    <name type="scientific">Agromyces ramosus</name>
    <dbReference type="NCBI Taxonomy" id="33879"/>
    <lineage>
        <taxon>Bacteria</taxon>
        <taxon>Bacillati</taxon>
        <taxon>Actinomycetota</taxon>
        <taxon>Actinomycetes</taxon>
        <taxon>Micrococcales</taxon>
        <taxon>Microbacteriaceae</taxon>
        <taxon>Agromyces</taxon>
    </lineage>
</organism>
<dbReference type="Proteomes" id="UP000293289">
    <property type="component" value="Unassembled WGS sequence"/>
</dbReference>
<dbReference type="InterPro" id="IPR017583">
    <property type="entry name" value="Tagatose/fructose_Pkinase"/>
</dbReference>
<dbReference type="PANTHER" id="PTHR46566:SF5">
    <property type="entry name" value="1-PHOSPHOFRUCTOKINASE"/>
    <property type="match status" value="1"/>
</dbReference>
<dbReference type="GO" id="GO:0005524">
    <property type="term" value="F:ATP binding"/>
    <property type="evidence" value="ECO:0007669"/>
    <property type="project" value="UniProtKB-KW"/>
</dbReference>
<protein>
    <submittedName>
        <fullName evidence="8">1-phosphofructokinase</fullName>
    </submittedName>
</protein>
<dbReference type="OrthoDB" id="9801219at2"/>
<name>A0A4Q7MAL8_9MICO</name>
<dbReference type="Pfam" id="PF00294">
    <property type="entry name" value="PfkB"/>
    <property type="match status" value="1"/>
</dbReference>
<dbReference type="RefSeq" id="WP_130353581.1">
    <property type="nucleotide sequence ID" value="NZ_SGWY01000003.1"/>
</dbReference>
<comment type="similarity">
    <text evidence="1">Belongs to the carbohydrate kinase PfkB family.</text>
</comment>
<keyword evidence="5" id="KW-0067">ATP-binding</keyword>
<keyword evidence="3" id="KW-0547">Nucleotide-binding</keyword>
<gene>
    <name evidence="8" type="ORF">EV187_2718</name>
</gene>
<evidence type="ECO:0000259" key="7">
    <source>
        <dbReference type="Pfam" id="PF00294"/>
    </source>
</evidence>
<dbReference type="InterPro" id="IPR029056">
    <property type="entry name" value="Ribokinase-like"/>
</dbReference>
<evidence type="ECO:0000313" key="9">
    <source>
        <dbReference type="Proteomes" id="UP000293289"/>
    </source>
</evidence>
<accession>A0A4Q7MAL8</accession>
<dbReference type="GO" id="GO:0008443">
    <property type="term" value="F:phosphofructokinase activity"/>
    <property type="evidence" value="ECO:0007669"/>
    <property type="project" value="TreeGrafter"/>
</dbReference>
<dbReference type="AlphaFoldDB" id="A0A4Q7MAL8"/>
<keyword evidence="2 6" id="KW-0808">Transferase</keyword>
<dbReference type="EMBL" id="SGWY01000003">
    <property type="protein sequence ID" value="RZS64337.1"/>
    <property type="molecule type" value="Genomic_DNA"/>
</dbReference>
<evidence type="ECO:0000256" key="6">
    <source>
        <dbReference type="PIRNR" id="PIRNR000535"/>
    </source>
</evidence>